<reference evidence="1" key="2">
    <citation type="submission" date="2025-09" db="UniProtKB">
        <authorList>
            <consortium name="EnsemblPlants"/>
        </authorList>
    </citation>
    <scope>IDENTIFICATION</scope>
</reference>
<dbReference type="EnsemblPlants" id="AVESA.00010b.r2.4CG1268300.1">
    <property type="protein sequence ID" value="AVESA.00010b.r2.4CG1268300.1.CDS"/>
    <property type="gene ID" value="AVESA.00010b.r2.4CG1268300"/>
</dbReference>
<accession>A0ACD5WUN3</accession>
<evidence type="ECO:0000313" key="1">
    <source>
        <dbReference type="EnsemblPlants" id="AVESA.00010b.r2.4CG1268300.1.CDS"/>
    </source>
</evidence>
<protein>
    <submittedName>
        <fullName evidence="1">Uncharacterized protein</fullName>
    </submittedName>
</protein>
<organism evidence="1 2">
    <name type="scientific">Avena sativa</name>
    <name type="common">Oat</name>
    <dbReference type="NCBI Taxonomy" id="4498"/>
    <lineage>
        <taxon>Eukaryota</taxon>
        <taxon>Viridiplantae</taxon>
        <taxon>Streptophyta</taxon>
        <taxon>Embryophyta</taxon>
        <taxon>Tracheophyta</taxon>
        <taxon>Spermatophyta</taxon>
        <taxon>Magnoliopsida</taxon>
        <taxon>Liliopsida</taxon>
        <taxon>Poales</taxon>
        <taxon>Poaceae</taxon>
        <taxon>BOP clade</taxon>
        <taxon>Pooideae</taxon>
        <taxon>Poodae</taxon>
        <taxon>Poeae</taxon>
        <taxon>Poeae Chloroplast Group 1 (Aveneae type)</taxon>
        <taxon>Aveninae</taxon>
        <taxon>Avena</taxon>
    </lineage>
</organism>
<sequence length="247" mass="25452">MSLAGATATPSILLLLLLLLHATFAEAQSSEATSEAFVMEQVLSESGCGAFAGLVAATSSAGDAFRAQIAGDDGGDGLTIFCPDDGAVAEFVGPGRFGNLTAEEQAALLLYHGVATLYSEAALGAMFGTKLATLANGPGDYDVRVYGVDDMPLLLSSSPNAAVVTGMVVDKDRLAVYLVDAVLVPGERTPLRFDFALVALVLLGVLVALLALILLLFGLVHLVRWLKRCCQDRAAARAAAARVAPNG</sequence>
<dbReference type="Proteomes" id="UP001732700">
    <property type="component" value="Chromosome 4C"/>
</dbReference>
<name>A0ACD5WUN3_AVESA</name>
<reference evidence="1" key="1">
    <citation type="submission" date="2021-05" db="EMBL/GenBank/DDBJ databases">
        <authorList>
            <person name="Scholz U."/>
            <person name="Mascher M."/>
            <person name="Fiebig A."/>
        </authorList>
    </citation>
    <scope>NUCLEOTIDE SEQUENCE [LARGE SCALE GENOMIC DNA]</scope>
</reference>
<evidence type="ECO:0000313" key="2">
    <source>
        <dbReference type="Proteomes" id="UP001732700"/>
    </source>
</evidence>
<keyword evidence="2" id="KW-1185">Reference proteome</keyword>
<proteinExistence type="predicted"/>